<evidence type="ECO:0000256" key="6">
    <source>
        <dbReference type="ARBA" id="ARBA00022777"/>
    </source>
</evidence>
<evidence type="ECO:0000256" key="4">
    <source>
        <dbReference type="ARBA" id="ARBA00022679"/>
    </source>
</evidence>
<accession>A0ABV0F3S3</accession>
<dbReference type="RefSeq" id="WP_161869506.1">
    <property type="nucleotide sequence ID" value="NZ_JBMRGR010000001.1"/>
</dbReference>
<gene>
    <name evidence="10" type="ORF">BAU18_002318</name>
</gene>
<evidence type="ECO:0000256" key="1">
    <source>
        <dbReference type="ARBA" id="ARBA00000085"/>
    </source>
</evidence>
<dbReference type="InterPro" id="IPR011712">
    <property type="entry name" value="Sig_transdc_His_kin_sub3_dim/P"/>
</dbReference>
<comment type="caution">
    <text evidence="10">The sequence shown here is derived from an EMBL/GenBank/DDBJ whole genome shotgun (WGS) entry which is preliminary data.</text>
</comment>
<evidence type="ECO:0000256" key="2">
    <source>
        <dbReference type="ARBA" id="ARBA00012438"/>
    </source>
</evidence>
<dbReference type="PANTHER" id="PTHR24421">
    <property type="entry name" value="NITRATE/NITRITE SENSOR PROTEIN NARX-RELATED"/>
    <property type="match status" value="1"/>
</dbReference>
<proteinExistence type="predicted"/>
<dbReference type="InterPro" id="IPR005467">
    <property type="entry name" value="His_kinase_dom"/>
</dbReference>
<dbReference type="EC" id="2.7.13.3" evidence="2"/>
<keyword evidence="4" id="KW-0808">Transferase</keyword>
<dbReference type="CDD" id="cd16917">
    <property type="entry name" value="HATPase_UhpB-NarQ-NarX-like"/>
    <property type="match status" value="1"/>
</dbReference>
<comment type="catalytic activity">
    <reaction evidence="1">
        <text>ATP + protein L-histidine = ADP + protein N-phospho-L-histidine.</text>
        <dbReference type="EC" id="2.7.13.3"/>
    </reaction>
</comment>
<dbReference type="Pfam" id="PF07730">
    <property type="entry name" value="HisKA_3"/>
    <property type="match status" value="1"/>
</dbReference>
<dbReference type="Proteomes" id="UP001429357">
    <property type="component" value="Unassembled WGS sequence"/>
</dbReference>
<evidence type="ECO:0000256" key="8">
    <source>
        <dbReference type="ARBA" id="ARBA00023012"/>
    </source>
</evidence>
<keyword evidence="3" id="KW-0597">Phosphoprotein</keyword>
<reference evidence="11" key="1">
    <citation type="submission" date="2016-06" db="EMBL/GenBank/DDBJ databases">
        <title>Four novel species of enterococci isolated from chicken manure.</title>
        <authorList>
            <person name="Van Tyne D."/>
        </authorList>
    </citation>
    <scope>NUCLEOTIDE SEQUENCE [LARGE SCALE GENOMIC DNA]</scope>
    <source>
        <strain evidence="11">JM9A</strain>
    </source>
</reference>
<dbReference type="Gene3D" id="1.20.5.1930">
    <property type="match status" value="1"/>
</dbReference>
<feature type="domain" description="Histidine kinase" evidence="9">
    <location>
        <begin position="136"/>
        <end position="327"/>
    </location>
</feature>
<evidence type="ECO:0000313" key="10">
    <source>
        <dbReference type="EMBL" id="MEO1782703.1"/>
    </source>
</evidence>
<evidence type="ECO:0000259" key="9">
    <source>
        <dbReference type="PROSITE" id="PS50109"/>
    </source>
</evidence>
<dbReference type="InterPro" id="IPR003594">
    <property type="entry name" value="HATPase_dom"/>
</dbReference>
<sequence>MSLSDALFPLIQEAIWLLDEQDQVLLKTEAATRMESQYVLALEKVLDIAHGRGCLLHSTKAVCLDCPVGVVDATGFPFVLKDASGELYDFWGSLQQSEETGQQLLQLTPQRGSHGVFEDHSLFDYLNDAREKERKQIAQDLHDGIAQSIYSLMLETRGLKWLPTEEQPEQMKRIDRHFAEVLQEVKELAGELRPMTLDEFGLEPALRQFAQRTLEMTGFEVVLQQIGTPQPVSEARRIAIYRVVQEAVANALKYAGVNQVQVILDYQADYMAVTIKDDGAGFILSEQAHGYGLANMKERITAVGGTLSIHTALGSGTEILIRLDDQPEKAVGQDELGGGADETIYRG</sequence>
<dbReference type="EMBL" id="MAEI02000001">
    <property type="protein sequence ID" value="MEO1782703.1"/>
    <property type="molecule type" value="Genomic_DNA"/>
</dbReference>
<dbReference type="Pfam" id="PF02518">
    <property type="entry name" value="HATPase_c"/>
    <property type="match status" value="1"/>
</dbReference>
<dbReference type="SUPFAM" id="SSF55874">
    <property type="entry name" value="ATPase domain of HSP90 chaperone/DNA topoisomerase II/histidine kinase"/>
    <property type="match status" value="1"/>
</dbReference>
<evidence type="ECO:0000256" key="3">
    <source>
        <dbReference type="ARBA" id="ARBA00022553"/>
    </source>
</evidence>
<name>A0ABV0F3S3_9ENTE</name>
<keyword evidence="7" id="KW-0067">ATP-binding</keyword>
<reference evidence="10 11" key="2">
    <citation type="submission" date="2024-02" db="EMBL/GenBank/DDBJ databases">
        <title>The Genome Sequence of Enterococcus diestrammenae JM9A.</title>
        <authorList>
            <person name="Earl A."/>
            <person name="Manson A."/>
            <person name="Gilmore M."/>
            <person name="Sanders J."/>
            <person name="Shea T."/>
            <person name="Howe W."/>
            <person name="Livny J."/>
            <person name="Cuomo C."/>
            <person name="Neafsey D."/>
            <person name="Birren B."/>
        </authorList>
    </citation>
    <scope>NUCLEOTIDE SEQUENCE [LARGE SCALE GENOMIC DNA]</scope>
    <source>
        <strain evidence="10 11">JM9A</strain>
    </source>
</reference>
<keyword evidence="8" id="KW-0902">Two-component regulatory system</keyword>
<dbReference type="InterPro" id="IPR036890">
    <property type="entry name" value="HATPase_C_sf"/>
</dbReference>
<organism evidence="10 11">
    <name type="scientific">Enterococcus diestrammenae</name>
    <dbReference type="NCBI Taxonomy" id="1155073"/>
    <lineage>
        <taxon>Bacteria</taxon>
        <taxon>Bacillati</taxon>
        <taxon>Bacillota</taxon>
        <taxon>Bacilli</taxon>
        <taxon>Lactobacillales</taxon>
        <taxon>Enterococcaceae</taxon>
        <taxon>Enterococcus</taxon>
    </lineage>
</organism>
<dbReference type="InterPro" id="IPR050482">
    <property type="entry name" value="Sensor_HK_TwoCompSys"/>
</dbReference>
<keyword evidence="5" id="KW-0547">Nucleotide-binding</keyword>
<evidence type="ECO:0000256" key="7">
    <source>
        <dbReference type="ARBA" id="ARBA00022840"/>
    </source>
</evidence>
<dbReference type="GO" id="GO:0016301">
    <property type="term" value="F:kinase activity"/>
    <property type="evidence" value="ECO:0007669"/>
    <property type="project" value="UniProtKB-KW"/>
</dbReference>
<evidence type="ECO:0000256" key="5">
    <source>
        <dbReference type="ARBA" id="ARBA00022741"/>
    </source>
</evidence>
<dbReference type="SMART" id="SM00387">
    <property type="entry name" value="HATPase_c"/>
    <property type="match status" value="1"/>
</dbReference>
<keyword evidence="11" id="KW-1185">Reference proteome</keyword>
<protein>
    <recommendedName>
        <fullName evidence="2">histidine kinase</fullName>
        <ecNumber evidence="2">2.7.13.3</ecNumber>
    </recommendedName>
</protein>
<keyword evidence="6 10" id="KW-0418">Kinase</keyword>
<dbReference type="PANTHER" id="PTHR24421:SF10">
    <property type="entry name" value="NITRATE_NITRITE SENSOR PROTEIN NARQ"/>
    <property type="match status" value="1"/>
</dbReference>
<evidence type="ECO:0000313" key="11">
    <source>
        <dbReference type="Proteomes" id="UP001429357"/>
    </source>
</evidence>
<dbReference type="Gene3D" id="3.30.565.10">
    <property type="entry name" value="Histidine kinase-like ATPase, C-terminal domain"/>
    <property type="match status" value="1"/>
</dbReference>
<dbReference type="PROSITE" id="PS50109">
    <property type="entry name" value="HIS_KIN"/>
    <property type="match status" value="1"/>
</dbReference>